<keyword evidence="1" id="KW-0813">Transport</keyword>
<proteinExistence type="inferred from homology"/>
<dbReference type="Proteomes" id="UP001597326">
    <property type="component" value="Unassembled WGS sequence"/>
</dbReference>
<evidence type="ECO:0000256" key="1">
    <source>
        <dbReference type="ARBA" id="ARBA00022448"/>
    </source>
</evidence>
<dbReference type="RefSeq" id="WP_343873738.1">
    <property type="nucleotide sequence ID" value="NZ_BAAAIX010000020.1"/>
</dbReference>
<organism evidence="6 7">
    <name type="scientific">Luteococcus peritonei</name>
    <dbReference type="NCBI Taxonomy" id="88874"/>
    <lineage>
        <taxon>Bacteria</taxon>
        <taxon>Bacillati</taxon>
        <taxon>Actinomycetota</taxon>
        <taxon>Actinomycetes</taxon>
        <taxon>Propionibacteriales</taxon>
        <taxon>Propionibacteriaceae</taxon>
        <taxon>Luteococcus</taxon>
    </lineage>
</organism>
<dbReference type="InterPro" id="IPR044203">
    <property type="entry name" value="GlbO/GLB3-like"/>
</dbReference>
<dbReference type="PANTHER" id="PTHR47366:SF1">
    <property type="entry name" value="TWO-ON-TWO HEMOGLOBIN-3"/>
    <property type="match status" value="1"/>
</dbReference>
<gene>
    <name evidence="6" type="ORF">ACFSCS_10300</name>
</gene>
<accession>A0ABW4RXK7</accession>
<dbReference type="InterPro" id="IPR009050">
    <property type="entry name" value="Globin-like_sf"/>
</dbReference>
<comment type="caution">
    <text evidence="6">The sequence shown here is derived from an EMBL/GenBank/DDBJ whole genome shotgun (WGS) entry which is preliminary data.</text>
</comment>
<dbReference type="Pfam" id="PF01152">
    <property type="entry name" value="Bac_globin"/>
    <property type="match status" value="1"/>
</dbReference>
<dbReference type="PANTHER" id="PTHR47366">
    <property type="entry name" value="TWO-ON-TWO HEMOGLOBIN-3"/>
    <property type="match status" value="1"/>
</dbReference>
<name>A0ABW4RXK7_9ACTN</name>
<keyword evidence="7" id="KW-1185">Reference proteome</keyword>
<evidence type="ECO:0000256" key="3">
    <source>
        <dbReference type="ARBA" id="ARBA00022723"/>
    </source>
</evidence>
<dbReference type="Gene3D" id="1.10.490.10">
    <property type="entry name" value="Globins"/>
    <property type="match status" value="1"/>
</dbReference>
<dbReference type="InterPro" id="IPR012292">
    <property type="entry name" value="Globin/Proto"/>
</dbReference>
<protein>
    <submittedName>
        <fullName evidence="6">Globin</fullName>
    </submittedName>
</protein>
<evidence type="ECO:0000313" key="7">
    <source>
        <dbReference type="Proteomes" id="UP001597326"/>
    </source>
</evidence>
<evidence type="ECO:0000313" key="6">
    <source>
        <dbReference type="EMBL" id="MFD1890564.1"/>
    </source>
</evidence>
<evidence type="ECO:0000256" key="5">
    <source>
        <dbReference type="ARBA" id="ARBA00034496"/>
    </source>
</evidence>
<dbReference type="SUPFAM" id="SSF46458">
    <property type="entry name" value="Globin-like"/>
    <property type="match status" value="1"/>
</dbReference>
<keyword evidence="2" id="KW-0349">Heme</keyword>
<evidence type="ECO:0000256" key="4">
    <source>
        <dbReference type="ARBA" id="ARBA00023004"/>
    </source>
</evidence>
<comment type="similarity">
    <text evidence="5">Belongs to the truncated hemoglobin family. Group II subfamily.</text>
</comment>
<dbReference type="InterPro" id="IPR001486">
    <property type="entry name" value="Hemoglobin_trunc"/>
</dbReference>
<dbReference type="EMBL" id="JBHUFZ010000023">
    <property type="protein sequence ID" value="MFD1890564.1"/>
    <property type="molecule type" value="Genomic_DNA"/>
</dbReference>
<keyword evidence="3" id="KW-0479">Metal-binding</keyword>
<keyword evidence="4" id="KW-0408">Iron</keyword>
<dbReference type="CDD" id="cd14771">
    <property type="entry name" value="TrHb2_Mt-trHbO-like_O"/>
    <property type="match status" value="1"/>
</dbReference>
<reference evidence="7" key="1">
    <citation type="journal article" date="2019" name="Int. J. Syst. Evol. Microbiol.">
        <title>The Global Catalogue of Microorganisms (GCM) 10K type strain sequencing project: providing services to taxonomists for standard genome sequencing and annotation.</title>
        <authorList>
            <consortium name="The Broad Institute Genomics Platform"/>
            <consortium name="The Broad Institute Genome Sequencing Center for Infectious Disease"/>
            <person name="Wu L."/>
            <person name="Ma J."/>
        </authorList>
    </citation>
    <scope>NUCLEOTIDE SEQUENCE [LARGE SCALE GENOMIC DNA]</scope>
    <source>
        <strain evidence="7">CAIM 431</strain>
    </source>
</reference>
<evidence type="ECO:0000256" key="2">
    <source>
        <dbReference type="ARBA" id="ARBA00022617"/>
    </source>
</evidence>
<sequence>MSETFYDAVGGHETFQRLVHRFYEQVAADADFRAMYPEEDLGPAEERLRTFLEQYWGGPKTYQENRGHPRLRMRHNVFHISPTEHDTWLRYMLTSLDELQLPPEQDAALRDYLTRAAAAMVNSFE</sequence>